<dbReference type="EMBL" id="SNZP01000006">
    <property type="protein sequence ID" value="TDR79867.1"/>
    <property type="molecule type" value="Genomic_DNA"/>
</dbReference>
<dbReference type="PROSITE" id="PS50111">
    <property type="entry name" value="CHEMOTAXIS_TRANSDUC_2"/>
    <property type="match status" value="1"/>
</dbReference>
<evidence type="ECO:0000259" key="4">
    <source>
        <dbReference type="PROSITE" id="PS50111"/>
    </source>
</evidence>
<evidence type="ECO:0000256" key="1">
    <source>
        <dbReference type="ARBA" id="ARBA00023224"/>
    </source>
</evidence>
<comment type="caution">
    <text evidence="5">The sequence shown here is derived from an EMBL/GenBank/DDBJ whole genome shotgun (WGS) entry which is preliminary data.</text>
</comment>
<keyword evidence="1 2" id="KW-0807">Transducer</keyword>
<dbReference type="OrthoDB" id="6115138at2"/>
<feature type="transmembrane region" description="Helical" evidence="3">
    <location>
        <begin position="104"/>
        <end position="121"/>
    </location>
</feature>
<gene>
    <name evidence="5" type="ORF">DFP86_1066</name>
</gene>
<keyword evidence="6" id="KW-1185">Reference proteome</keyword>
<feature type="transmembrane region" description="Helical" evidence="3">
    <location>
        <begin position="79"/>
        <end position="98"/>
    </location>
</feature>
<protein>
    <submittedName>
        <fullName evidence="5">Methyl-accepting chemotaxis protein</fullName>
    </submittedName>
</protein>
<feature type="domain" description="Methyl-accepting transducer" evidence="4">
    <location>
        <begin position="218"/>
        <end position="454"/>
    </location>
</feature>
<evidence type="ECO:0000313" key="6">
    <source>
        <dbReference type="Proteomes" id="UP000295611"/>
    </source>
</evidence>
<keyword evidence="3" id="KW-0472">Membrane</keyword>
<feature type="transmembrane region" description="Helical" evidence="3">
    <location>
        <begin position="164"/>
        <end position="183"/>
    </location>
</feature>
<dbReference type="InterPro" id="IPR004089">
    <property type="entry name" value="MCPsignal_dom"/>
</dbReference>
<name>A0A4R7B8E3_9NEIS</name>
<dbReference type="PANTHER" id="PTHR32089">
    <property type="entry name" value="METHYL-ACCEPTING CHEMOTAXIS PROTEIN MCPB"/>
    <property type="match status" value="1"/>
</dbReference>
<evidence type="ECO:0000256" key="2">
    <source>
        <dbReference type="PROSITE-ProRule" id="PRU00284"/>
    </source>
</evidence>
<feature type="transmembrane region" description="Helical" evidence="3">
    <location>
        <begin position="27"/>
        <end position="47"/>
    </location>
</feature>
<dbReference type="Proteomes" id="UP000295611">
    <property type="component" value="Unassembled WGS sequence"/>
</dbReference>
<dbReference type="GO" id="GO:0007165">
    <property type="term" value="P:signal transduction"/>
    <property type="evidence" value="ECO:0007669"/>
    <property type="project" value="UniProtKB-KW"/>
</dbReference>
<organism evidence="5 6">
    <name type="scientific">Paludibacterium purpuratum</name>
    <dbReference type="NCBI Taxonomy" id="1144873"/>
    <lineage>
        <taxon>Bacteria</taxon>
        <taxon>Pseudomonadati</taxon>
        <taxon>Pseudomonadota</taxon>
        <taxon>Betaproteobacteria</taxon>
        <taxon>Neisseriales</taxon>
        <taxon>Chromobacteriaceae</taxon>
        <taxon>Paludibacterium</taxon>
    </lineage>
</organism>
<proteinExistence type="predicted"/>
<dbReference type="GO" id="GO:0016020">
    <property type="term" value="C:membrane"/>
    <property type="evidence" value="ECO:0007669"/>
    <property type="project" value="InterPro"/>
</dbReference>
<dbReference type="Pfam" id="PF00015">
    <property type="entry name" value="MCPsignal"/>
    <property type="match status" value="1"/>
</dbReference>
<feature type="transmembrane region" description="Helical" evidence="3">
    <location>
        <begin position="53"/>
        <end position="72"/>
    </location>
</feature>
<keyword evidence="3" id="KW-1133">Transmembrane helix</keyword>
<dbReference type="Gene3D" id="1.10.287.950">
    <property type="entry name" value="Methyl-accepting chemotaxis protein"/>
    <property type="match status" value="1"/>
</dbReference>
<dbReference type="CDD" id="cd11386">
    <property type="entry name" value="MCP_signal"/>
    <property type="match status" value="1"/>
</dbReference>
<dbReference type="SMART" id="SM00283">
    <property type="entry name" value="MA"/>
    <property type="match status" value="1"/>
</dbReference>
<reference evidence="5 6" key="1">
    <citation type="submission" date="2019-03" db="EMBL/GenBank/DDBJ databases">
        <title>Genomic Encyclopedia of Type Strains, Phase III (KMG-III): the genomes of soil and plant-associated and newly described type strains.</title>
        <authorList>
            <person name="Whitman W."/>
        </authorList>
    </citation>
    <scope>NUCLEOTIDE SEQUENCE [LARGE SCALE GENOMIC DNA]</scope>
    <source>
        <strain evidence="5 6">CECT 8976</strain>
    </source>
</reference>
<dbReference type="RefSeq" id="WP_133680044.1">
    <property type="nucleotide sequence ID" value="NZ_SNZP01000006.1"/>
</dbReference>
<dbReference type="AlphaFoldDB" id="A0A4R7B8E3"/>
<feature type="transmembrane region" description="Helical" evidence="3">
    <location>
        <begin position="128"/>
        <end position="144"/>
    </location>
</feature>
<dbReference type="SUPFAM" id="SSF58104">
    <property type="entry name" value="Methyl-accepting chemotaxis protein (MCP) signaling domain"/>
    <property type="match status" value="1"/>
</dbReference>
<evidence type="ECO:0000313" key="5">
    <source>
        <dbReference type="EMBL" id="TDR79867.1"/>
    </source>
</evidence>
<keyword evidence="3" id="KW-0812">Transmembrane</keyword>
<evidence type="ECO:0000256" key="3">
    <source>
        <dbReference type="SAM" id="Phobius"/>
    </source>
</evidence>
<sequence length="493" mass="52844">MAASTLTAWFIPESIRQSPEQSIKARTVVGVALLAGIIAPLFAIEYFKLNHPTMAWGIVSGGMALLSGPLILKLTGALRFTAEFIIGAMFCMVCWMVYVNGGIMSTSIVWFASIPFTSIFVSGRRSGVVWTLLALAAIGMFFLLSGQAGWLPTVPIDRSLVPTLQAKSLAGLTLMVLVLAMSYDKAKVQSFAKLDEARNQAEEASLAIKSMLEQVTRSIHDASSASREIAQATRKMAQTMTDQRERAEDMVVVAQQMAVVTSQNTEQSHSATNMAQSTGEQANKGGLAMDQAVGQLDQASRVITNAAQRLEELGQRSVEISSIVQLIRDIADQTNLLALNAAIEAARAGESGRGFAVVADEVRKLAERTQQATEGVEQKIKMIVDGTSQAIDAMRDGSRQMQAGQENSSSAQQQLGDIIRDTRELAGILSEVATAEAKQNQGFGQFANDITAVGESTRVLTHEVHTIAEAIQKLDGLMAELGQSMRQFSGAAA</sequence>
<dbReference type="PANTHER" id="PTHR32089:SF112">
    <property type="entry name" value="LYSOZYME-LIKE PROTEIN-RELATED"/>
    <property type="match status" value="1"/>
</dbReference>
<accession>A0A4R7B8E3</accession>